<dbReference type="InterPro" id="IPR015931">
    <property type="entry name" value="Acnase/IPM_dHydase_lsu_aba_1/3"/>
</dbReference>
<dbReference type="PRINTS" id="PR00415">
    <property type="entry name" value="ACONITASE"/>
</dbReference>
<keyword evidence="3" id="KW-0411">Iron-sulfur</keyword>
<dbReference type="PROSITE" id="PS00450">
    <property type="entry name" value="ACONITASE_1"/>
    <property type="match status" value="1"/>
</dbReference>
<sequence>MSAAVKNPFEHIVEPLDPKHPEQQFFNLSKLGDPRYDRLPFSIRVLLESAVRNCDEFLVKRSDVESILNWKQTQFQTVEVPFRPARVILQDFTGVPAVVDFAAMRDAVMKLGGDPEKINPVYLSPFSHRKDFTFRNMRIIPPGSGIVHQVNLEYLARVVFNQDGLLYPDSLVGTDSHTTMIDGLGVLGWGVGGIEAEAVMLGQPISMVLPEVVGYKVHGAADKFITSTDIVLTVTKHLRQVGVVGKFVEFFGPGVAQLSIADRATIANMCPEYGATAAFFPVDDVSLQYLEQTGREPEKLAYITKYLKAVAIFRDYNDVSQDPEFTQVVELDLSTVVPCCSGPKRPQDRVPVSDMKKDFEVCLEAKQGFKGFQVAPQHHNATAPFQFNGKEYALSHGSVVIAAITSCTNTSNPSVMLGAGGLFKAGHQHSDQ</sequence>
<dbReference type="InterPro" id="IPR006249">
    <property type="entry name" value="Aconitase/IRP2"/>
</dbReference>
<keyword evidence="1" id="KW-0479">Metal-binding</keyword>
<accession>A0A3B4FS91</accession>
<evidence type="ECO:0000259" key="4">
    <source>
        <dbReference type="Pfam" id="PF00330"/>
    </source>
</evidence>
<dbReference type="PANTHER" id="PTHR11670">
    <property type="entry name" value="ACONITASE/IRON-RESPONSIVE ELEMENT FAMILY MEMBER"/>
    <property type="match status" value="1"/>
</dbReference>
<dbReference type="InterPro" id="IPR018136">
    <property type="entry name" value="Aconitase_4Fe-4S_BS"/>
</dbReference>
<organism evidence="5">
    <name type="scientific">Pundamilia nyererei</name>
    <dbReference type="NCBI Taxonomy" id="303518"/>
    <lineage>
        <taxon>Eukaryota</taxon>
        <taxon>Metazoa</taxon>
        <taxon>Chordata</taxon>
        <taxon>Craniata</taxon>
        <taxon>Vertebrata</taxon>
        <taxon>Euteleostomi</taxon>
        <taxon>Actinopterygii</taxon>
        <taxon>Neopterygii</taxon>
        <taxon>Teleostei</taxon>
        <taxon>Neoteleostei</taxon>
        <taxon>Acanthomorphata</taxon>
        <taxon>Ovalentaria</taxon>
        <taxon>Cichlomorphae</taxon>
        <taxon>Cichliformes</taxon>
        <taxon>Cichlidae</taxon>
        <taxon>African cichlids</taxon>
        <taxon>Pseudocrenilabrinae</taxon>
        <taxon>Haplochromini</taxon>
        <taxon>Pundamilia</taxon>
    </lineage>
</organism>
<evidence type="ECO:0000256" key="2">
    <source>
        <dbReference type="ARBA" id="ARBA00023004"/>
    </source>
</evidence>
<protein>
    <submittedName>
        <fullName evidence="5">Aconitase 1</fullName>
    </submittedName>
</protein>
<proteinExistence type="predicted"/>
<dbReference type="InterPro" id="IPR001030">
    <property type="entry name" value="Acoase/IPM_deHydtase_lsu_aba"/>
</dbReference>
<dbReference type="GO" id="GO:0046872">
    <property type="term" value="F:metal ion binding"/>
    <property type="evidence" value="ECO:0007669"/>
    <property type="project" value="UniProtKB-KW"/>
</dbReference>
<dbReference type="AlphaFoldDB" id="A0A3B4FS91"/>
<dbReference type="Gene3D" id="3.30.499.10">
    <property type="entry name" value="Aconitase, domain 3"/>
    <property type="match status" value="3"/>
</dbReference>
<name>A0A3B4FS91_9CICH</name>
<keyword evidence="2" id="KW-0408">Iron</keyword>
<dbReference type="SUPFAM" id="SSF53732">
    <property type="entry name" value="Aconitase iron-sulfur domain"/>
    <property type="match status" value="1"/>
</dbReference>
<evidence type="ECO:0000313" key="5">
    <source>
        <dbReference type="Ensembl" id="ENSPNYP00000012483.1"/>
    </source>
</evidence>
<evidence type="ECO:0000256" key="1">
    <source>
        <dbReference type="ARBA" id="ARBA00022723"/>
    </source>
</evidence>
<dbReference type="InterPro" id="IPR036008">
    <property type="entry name" value="Aconitase_4Fe-4S_dom"/>
</dbReference>
<reference evidence="5" key="1">
    <citation type="submission" date="2023-09" db="UniProtKB">
        <authorList>
            <consortium name="Ensembl"/>
        </authorList>
    </citation>
    <scope>IDENTIFICATION</scope>
</reference>
<gene>
    <name evidence="5" type="primary">ACO1</name>
</gene>
<dbReference type="Pfam" id="PF00330">
    <property type="entry name" value="Aconitase"/>
    <property type="match status" value="1"/>
</dbReference>
<evidence type="ECO:0000256" key="3">
    <source>
        <dbReference type="ARBA" id="ARBA00023014"/>
    </source>
</evidence>
<feature type="domain" description="Aconitase/3-isopropylmalate dehydratase large subunit alpha/beta/alpha" evidence="4">
    <location>
        <begin position="70"/>
        <end position="424"/>
    </location>
</feature>
<dbReference type="GeneTree" id="ENSGT00940000157772"/>
<dbReference type="Ensembl" id="ENSPNYT00000012789.1">
    <property type="protein sequence ID" value="ENSPNYP00000012483.1"/>
    <property type="gene ID" value="ENSPNYG00000009425.1"/>
</dbReference>
<dbReference type="GO" id="GO:0051536">
    <property type="term" value="F:iron-sulfur cluster binding"/>
    <property type="evidence" value="ECO:0007669"/>
    <property type="project" value="UniProtKB-KW"/>
</dbReference>